<protein>
    <recommendedName>
        <fullName evidence="1">FANCI helical domain-containing protein</fullName>
    </recommendedName>
</protein>
<accession>A0AAW1XBB9</accession>
<dbReference type="Pfam" id="PF14680">
    <property type="entry name" value="FANCI_HD2"/>
    <property type="match status" value="1"/>
</dbReference>
<proteinExistence type="predicted"/>
<comment type="caution">
    <text evidence="2">The sequence shown here is derived from an EMBL/GenBank/DDBJ whole genome shotgun (WGS) entry which is preliminary data.</text>
</comment>
<dbReference type="GO" id="GO:0070182">
    <property type="term" value="F:DNA polymerase binding"/>
    <property type="evidence" value="ECO:0007669"/>
    <property type="project" value="TreeGrafter"/>
</dbReference>
<gene>
    <name evidence="2" type="ORF">M0R45_020989</name>
</gene>
<dbReference type="GO" id="GO:0006281">
    <property type="term" value="P:DNA repair"/>
    <property type="evidence" value="ECO:0007669"/>
    <property type="project" value="InterPro"/>
</dbReference>
<sequence length="175" mass="19548">MKHQSSIVVNLGSIFVQTQDAGSSSFEDDKRKCSASVLSGIIEVLVNAIATELGKASDRNKLDLERELIQFVELYHSLDKDTSFSRQSTATRRGNTRTPAHDKLNNMNSCHSKEMQGRISFFATSSIYQLLQMVLRLLDTDYFNNAEASQKHSQSNSKTSKCSSEFISFLLNVSP</sequence>
<dbReference type="PANTHER" id="PTHR21818">
    <property type="entry name" value="BC025462 PROTEIN"/>
    <property type="match status" value="1"/>
</dbReference>
<dbReference type="PANTHER" id="PTHR21818:SF0">
    <property type="entry name" value="FANCONI ANEMIA GROUP I PROTEIN"/>
    <property type="match status" value="1"/>
</dbReference>
<dbReference type="EMBL" id="JBEDUW010000004">
    <property type="protein sequence ID" value="KAK9933814.1"/>
    <property type="molecule type" value="Genomic_DNA"/>
</dbReference>
<dbReference type="AlphaFoldDB" id="A0AAW1XBB9"/>
<evidence type="ECO:0000313" key="2">
    <source>
        <dbReference type="EMBL" id="KAK9933814.1"/>
    </source>
</evidence>
<organism evidence="2 3">
    <name type="scientific">Rubus argutus</name>
    <name type="common">Southern blackberry</name>
    <dbReference type="NCBI Taxonomy" id="59490"/>
    <lineage>
        <taxon>Eukaryota</taxon>
        <taxon>Viridiplantae</taxon>
        <taxon>Streptophyta</taxon>
        <taxon>Embryophyta</taxon>
        <taxon>Tracheophyta</taxon>
        <taxon>Spermatophyta</taxon>
        <taxon>Magnoliopsida</taxon>
        <taxon>eudicotyledons</taxon>
        <taxon>Gunneridae</taxon>
        <taxon>Pentapetalae</taxon>
        <taxon>rosids</taxon>
        <taxon>fabids</taxon>
        <taxon>Rosales</taxon>
        <taxon>Rosaceae</taxon>
        <taxon>Rosoideae</taxon>
        <taxon>Rosoideae incertae sedis</taxon>
        <taxon>Rubus</taxon>
    </lineage>
</organism>
<keyword evidence="3" id="KW-1185">Reference proteome</keyword>
<dbReference type="InterPro" id="IPR029312">
    <property type="entry name" value="FANCI_HD2"/>
</dbReference>
<evidence type="ECO:0000313" key="3">
    <source>
        <dbReference type="Proteomes" id="UP001457282"/>
    </source>
</evidence>
<feature type="domain" description="FANCI helical" evidence="1">
    <location>
        <begin position="17"/>
        <end position="82"/>
    </location>
</feature>
<dbReference type="InterPro" id="IPR026171">
    <property type="entry name" value="FANCI"/>
</dbReference>
<reference evidence="2 3" key="1">
    <citation type="journal article" date="2023" name="G3 (Bethesda)">
        <title>A chromosome-length genome assembly and annotation of blackberry (Rubus argutus, cv. 'Hillquist').</title>
        <authorList>
            <person name="Bruna T."/>
            <person name="Aryal R."/>
            <person name="Dudchenko O."/>
            <person name="Sargent D.J."/>
            <person name="Mead D."/>
            <person name="Buti M."/>
            <person name="Cavallini A."/>
            <person name="Hytonen T."/>
            <person name="Andres J."/>
            <person name="Pham M."/>
            <person name="Weisz D."/>
            <person name="Mascagni F."/>
            <person name="Usai G."/>
            <person name="Natali L."/>
            <person name="Bassil N."/>
            <person name="Fernandez G.E."/>
            <person name="Lomsadze A."/>
            <person name="Armour M."/>
            <person name="Olukolu B."/>
            <person name="Poorten T."/>
            <person name="Britton C."/>
            <person name="Davik J."/>
            <person name="Ashrafi H."/>
            <person name="Aiden E.L."/>
            <person name="Borodovsky M."/>
            <person name="Worthington M."/>
        </authorList>
    </citation>
    <scope>NUCLEOTIDE SEQUENCE [LARGE SCALE GENOMIC DNA]</scope>
    <source>
        <strain evidence="2">PI 553951</strain>
    </source>
</reference>
<evidence type="ECO:0000259" key="1">
    <source>
        <dbReference type="Pfam" id="PF14680"/>
    </source>
</evidence>
<name>A0AAW1XBB9_RUBAR</name>
<dbReference type="Proteomes" id="UP001457282">
    <property type="component" value="Unassembled WGS sequence"/>
</dbReference>